<proteinExistence type="predicted"/>
<dbReference type="RefSeq" id="WP_157568848.1">
    <property type="nucleotide sequence ID" value="NZ_WQKZ01000005.1"/>
</dbReference>
<comment type="caution">
    <text evidence="2">The sequence shown here is derived from an EMBL/GenBank/DDBJ whole genome shotgun (WGS) entry which is preliminary data.</text>
</comment>
<protein>
    <submittedName>
        <fullName evidence="2">Uncharacterized protein</fullName>
    </submittedName>
</protein>
<dbReference type="Proteomes" id="UP000441336">
    <property type="component" value="Unassembled WGS sequence"/>
</dbReference>
<organism evidence="2 3">
    <name type="scientific">Hymenobacter ginkgonis</name>
    <dbReference type="NCBI Taxonomy" id="2682976"/>
    <lineage>
        <taxon>Bacteria</taxon>
        <taxon>Pseudomonadati</taxon>
        <taxon>Bacteroidota</taxon>
        <taxon>Cytophagia</taxon>
        <taxon>Cytophagales</taxon>
        <taxon>Hymenobacteraceae</taxon>
        <taxon>Hymenobacter</taxon>
    </lineage>
</organism>
<evidence type="ECO:0000313" key="2">
    <source>
        <dbReference type="EMBL" id="MVN78597.1"/>
    </source>
</evidence>
<keyword evidence="1" id="KW-0472">Membrane</keyword>
<keyword evidence="1" id="KW-0812">Transmembrane</keyword>
<evidence type="ECO:0000313" key="3">
    <source>
        <dbReference type="Proteomes" id="UP000441336"/>
    </source>
</evidence>
<gene>
    <name evidence="2" type="ORF">GO988_19875</name>
</gene>
<evidence type="ECO:0000256" key="1">
    <source>
        <dbReference type="SAM" id="Phobius"/>
    </source>
</evidence>
<reference evidence="2 3" key="1">
    <citation type="submission" date="2019-12" db="EMBL/GenBank/DDBJ databases">
        <title>Hymenobacter sp. HMF4947 Genome sequencing and assembly.</title>
        <authorList>
            <person name="Kang H."/>
            <person name="Cha I."/>
            <person name="Kim H."/>
            <person name="Joh K."/>
        </authorList>
    </citation>
    <scope>NUCLEOTIDE SEQUENCE [LARGE SCALE GENOMIC DNA]</scope>
    <source>
        <strain evidence="2 3">HMF4947</strain>
    </source>
</reference>
<name>A0A7K1TJL3_9BACT</name>
<keyword evidence="1" id="KW-1133">Transmembrane helix</keyword>
<sequence length="272" mass="30095">MSAPTDTFRSKTDAELLFFVENPSFYQPELVDAARRELRRRGALPQPAAATPLETVYADFDQESPTRRPPWLLIASIALVLAVAAAGFFSLKNDAAPPARAVAGPGHLSADSLKLESVEARPLPNFDAEKNVDKELALIPATEKTKAQSVRQFQGLSRRFWRAQNPSLYLIQQAGGVTSYPIFLGQLDLVQTQWNDLYKGLVYSYDLPPTMADHLARMRVIARINRKALKELQAKAATQRPLELAGSTQLALDSAQHLLLPLQQRMGILKGH</sequence>
<accession>A0A7K1TJL3</accession>
<feature type="transmembrane region" description="Helical" evidence="1">
    <location>
        <begin position="71"/>
        <end position="91"/>
    </location>
</feature>
<dbReference type="EMBL" id="WQKZ01000005">
    <property type="protein sequence ID" value="MVN78597.1"/>
    <property type="molecule type" value="Genomic_DNA"/>
</dbReference>
<keyword evidence="3" id="KW-1185">Reference proteome</keyword>
<dbReference type="AlphaFoldDB" id="A0A7K1TJL3"/>